<feature type="region of interest" description="Disordered" evidence="8">
    <location>
        <begin position="779"/>
        <end position="798"/>
    </location>
</feature>
<dbReference type="GO" id="GO:0005774">
    <property type="term" value="C:vacuolar membrane"/>
    <property type="evidence" value="ECO:0007669"/>
    <property type="project" value="UniProtKB-SubCell"/>
</dbReference>
<reference evidence="11 12" key="1">
    <citation type="submission" date="2023-10" db="EMBL/GenBank/DDBJ databases">
        <title>Draft Genome Sequence of Candida saopaulonensis from a very Premature Infant with Sepsis.</title>
        <authorList>
            <person name="Ning Y."/>
            <person name="Dai R."/>
            <person name="Xiao M."/>
            <person name="Xu Y."/>
            <person name="Yan Q."/>
            <person name="Zhang L."/>
        </authorList>
    </citation>
    <scope>NUCLEOTIDE SEQUENCE [LARGE SCALE GENOMIC DNA]</scope>
    <source>
        <strain evidence="11 12">19XY460</strain>
    </source>
</reference>
<sequence>MTAPIAQILVYNAHNGDCVEIPKPVRFHSLSALRDYLLEAFTHSSRTANESIFLLTPFGIKLNFQMINEMSEIYYYDRRFFDKATDKAEALQYLSSHDEMPVPKPDKYIFVETDNEREIVKTFESYEQWARNLLLQTTRTQMVCDSLTRKINYIFKSLNIIFQFVSNFVKTTEKAFSGFHESVKLLWTKSLSNSWQSHYAALKSFPPIHFKNSSAIYLYRFLDEDEFRASATLINRHLPKLVSRFNAFSDEIDTINDGTLEIDKMIEALRSQSAKNFKGYDTEKKSMGTEIDSFSTAFSEDSRVFHSLSRREQRVLYQQHKLLSVLFHEVADKAYSILNRLSEFHRMLVTESVPIFQEIALLQLKAVTLRNDSKALMVKQDSKTKSIDQLALSSLTFEIVEMVRNAENNLSMTIDLPLLFGFTLVEQRRQFEWHDFFLKGLVNGVSEQLSVIIEHESTFQNLWIKKFGQYIKKIDPQIDLLSNIPSIDVTLVNSNANSNEHNVFGWNHSKDFDREDIIGYIAILKKQKLEKFSSILEKNFKDMVHSTDQMNKMSKTVSALSAHVYLDEQAINKSQTKLDGIGTSQLDQNLVEGLKMRIKKLENLLHQNQFRNINNWPVVRADQITSANQMSLIMNGPATTNTINQNPLKFLQRVNSTPEKRTTPSIMPQKVLDASTTIDKHLDNIRLRRESTELVNHNQELLRTNNQFETRVLELENQLREITSKHDALENQLQDKATRCEVLEKELEEISKSYQSLATKATESENKLDEAYTEIESQKAQFAQEKERSSKEKEKADAEIDSHKIELAALKSEVQDHAKTKSDLLTTMLEKEQDFASERSDLQREINELQEQLSQKTESLDKITEVLRNKQKRAQVLLVSLNQMLRALFHAIEDLSSLSINYFHEFCLVTQSMGLLLVREPRKEDGKMEYRIKRVKGLRERNNEDSEQDHLPSMKTAAINDVEKAFKWLEVTKNSLKTLDKTAEPKTQRDPDPSSQHIPTEEESETILRIFGDFLLPQNSEPSLLNVAVKALSFKEDIQLQGHDKKNYVDEGFFYNGIAKRFSDVEGYAKKLTKENKVKTAEVARLCKERNEKIAINNFQVGDLVLFLPTITNDETDSQEQTPWTAFNIDAPHYFLDLESQPQKSSKEWIVAFISKIEVHEVTDSTVTDRTKNPYSLSAGDRWYSVLTQATKNE</sequence>
<keyword evidence="6" id="KW-0175">Coiled coil</keyword>
<dbReference type="EMBL" id="CP138894">
    <property type="protein sequence ID" value="WPK23568.1"/>
    <property type="molecule type" value="Genomic_DNA"/>
</dbReference>
<dbReference type="InterPro" id="IPR040040">
    <property type="entry name" value="ATG11"/>
</dbReference>
<feature type="region of interest" description="Disordered" evidence="8">
    <location>
        <begin position="979"/>
        <end position="1002"/>
    </location>
</feature>
<evidence type="ECO:0000256" key="7">
    <source>
        <dbReference type="RuleBase" id="RU367075"/>
    </source>
</evidence>
<feature type="compositionally biased region" description="Basic and acidic residues" evidence="8">
    <location>
        <begin position="784"/>
        <end position="798"/>
    </location>
</feature>
<dbReference type="GO" id="GO:0034045">
    <property type="term" value="C:phagophore assembly site membrane"/>
    <property type="evidence" value="ECO:0007669"/>
    <property type="project" value="UniProtKB-SubCell"/>
</dbReference>
<dbReference type="GeneID" id="88171877"/>
<dbReference type="PANTHER" id="PTHR13222:SF1">
    <property type="entry name" value="RB1-INDUCIBLE COILED-COIL PROTEIN 1"/>
    <property type="match status" value="1"/>
</dbReference>
<keyword evidence="7" id="KW-0472">Membrane</keyword>
<dbReference type="RefSeq" id="XP_062875954.1">
    <property type="nucleotide sequence ID" value="XM_063019884.1"/>
</dbReference>
<comment type="similarity">
    <text evidence="1 7">Belongs to the ATG11 family.</text>
</comment>
<dbReference type="GO" id="GO:0061709">
    <property type="term" value="P:reticulophagy"/>
    <property type="evidence" value="ECO:0007669"/>
    <property type="project" value="TreeGrafter"/>
</dbReference>
<dbReference type="PANTHER" id="PTHR13222">
    <property type="entry name" value="RB1-INDUCIBLE COILED-COIL"/>
    <property type="match status" value="1"/>
</dbReference>
<evidence type="ECO:0000256" key="1">
    <source>
        <dbReference type="ARBA" id="ARBA00009729"/>
    </source>
</evidence>
<dbReference type="GO" id="GO:0000045">
    <property type="term" value="P:autophagosome assembly"/>
    <property type="evidence" value="ECO:0007669"/>
    <property type="project" value="UniProtKB-UniRule"/>
</dbReference>
<protein>
    <recommendedName>
        <fullName evidence="2 7">Autophagy-related protein 11</fullName>
    </recommendedName>
</protein>
<keyword evidence="3 7" id="KW-0813">Transport</keyword>
<proteinExistence type="inferred from homology"/>
<dbReference type="AlphaFoldDB" id="A0AAX4H547"/>
<evidence type="ECO:0000256" key="2">
    <source>
        <dbReference type="ARBA" id="ARBA00013804"/>
    </source>
</evidence>
<accession>A0AAX4H547</accession>
<dbReference type="GO" id="GO:0000422">
    <property type="term" value="P:autophagy of mitochondrion"/>
    <property type="evidence" value="ECO:0007669"/>
    <property type="project" value="TreeGrafter"/>
</dbReference>
<dbReference type="Pfam" id="PF10377">
    <property type="entry name" value="ATG11"/>
    <property type="match status" value="1"/>
</dbReference>
<dbReference type="GO" id="GO:0015031">
    <property type="term" value="P:protein transport"/>
    <property type="evidence" value="ECO:0007669"/>
    <property type="project" value="UniProtKB-KW"/>
</dbReference>
<evidence type="ECO:0000259" key="10">
    <source>
        <dbReference type="Pfam" id="PF10377"/>
    </source>
</evidence>
<evidence type="ECO:0000313" key="11">
    <source>
        <dbReference type="EMBL" id="WPK23568.1"/>
    </source>
</evidence>
<keyword evidence="12" id="KW-1185">Reference proteome</keyword>
<feature type="domain" description="Autophagy-related protein 11 C-terminal" evidence="10">
    <location>
        <begin position="1057"/>
        <end position="1186"/>
    </location>
</feature>
<comment type="subunit">
    <text evidence="7">Homodimer.</text>
</comment>
<dbReference type="GO" id="GO:0034727">
    <property type="term" value="P:piecemeal microautophagy of the nucleus"/>
    <property type="evidence" value="ECO:0007669"/>
    <property type="project" value="TreeGrafter"/>
</dbReference>
<dbReference type="GO" id="GO:1903599">
    <property type="term" value="P:positive regulation of autophagy of mitochondrion"/>
    <property type="evidence" value="ECO:0007669"/>
    <property type="project" value="UniProtKB-UniRule"/>
</dbReference>
<dbReference type="GO" id="GO:0019901">
    <property type="term" value="F:protein kinase binding"/>
    <property type="evidence" value="ECO:0007669"/>
    <property type="project" value="TreeGrafter"/>
</dbReference>
<evidence type="ECO:0000259" key="9">
    <source>
        <dbReference type="Pfam" id="PF04108"/>
    </source>
</evidence>
<dbReference type="GO" id="GO:0060090">
    <property type="term" value="F:molecular adaptor activity"/>
    <property type="evidence" value="ECO:0007669"/>
    <property type="project" value="TreeGrafter"/>
</dbReference>
<feature type="domain" description="Autophagy protein ATG17-like" evidence="9">
    <location>
        <begin position="126"/>
        <end position="471"/>
    </location>
</feature>
<dbReference type="KEGG" id="asau:88171877"/>
<dbReference type="Pfam" id="PF04108">
    <property type="entry name" value="ATG17_like"/>
    <property type="match status" value="1"/>
</dbReference>
<evidence type="ECO:0000256" key="4">
    <source>
        <dbReference type="ARBA" id="ARBA00022927"/>
    </source>
</evidence>
<evidence type="ECO:0000256" key="5">
    <source>
        <dbReference type="ARBA" id="ARBA00023006"/>
    </source>
</evidence>
<dbReference type="InterPro" id="IPR045326">
    <property type="entry name" value="ATG17-like_dom"/>
</dbReference>
<evidence type="ECO:0000256" key="6">
    <source>
        <dbReference type="ARBA" id="ARBA00023054"/>
    </source>
</evidence>
<organism evidence="11 12">
    <name type="scientific">Australozyma saopauloensis</name>
    <dbReference type="NCBI Taxonomy" id="291208"/>
    <lineage>
        <taxon>Eukaryota</taxon>
        <taxon>Fungi</taxon>
        <taxon>Dikarya</taxon>
        <taxon>Ascomycota</taxon>
        <taxon>Saccharomycotina</taxon>
        <taxon>Pichiomycetes</taxon>
        <taxon>Metschnikowiaceae</taxon>
        <taxon>Australozyma</taxon>
    </lineage>
</organism>
<evidence type="ECO:0000256" key="8">
    <source>
        <dbReference type="SAM" id="MobiDB-lite"/>
    </source>
</evidence>
<keyword evidence="5 7" id="KW-0072">Autophagy</keyword>
<evidence type="ECO:0000313" key="12">
    <source>
        <dbReference type="Proteomes" id="UP001338582"/>
    </source>
</evidence>
<name>A0AAX4H547_9ASCO</name>
<dbReference type="Proteomes" id="UP001338582">
    <property type="component" value="Chromosome 1"/>
</dbReference>
<dbReference type="GO" id="GO:1990316">
    <property type="term" value="C:Atg1/ULK1 kinase complex"/>
    <property type="evidence" value="ECO:0007669"/>
    <property type="project" value="TreeGrafter"/>
</dbReference>
<dbReference type="InterPro" id="IPR019460">
    <property type="entry name" value="Atg11_C"/>
</dbReference>
<feature type="compositionally biased region" description="Basic and acidic residues" evidence="8">
    <location>
        <begin position="979"/>
        <end position="992"/>
    </location>
</feature>
<comment type="subcellular location">
    <subcellularLocation>
        <location evidence="7">Preautophagosomal structure membrane</location>
        <topology evidence="7">Peripheral membrane protein</topology>
    </subcellularLocation>
    <subcellularLocation>
        <location evidence="7">Vacuole membrane</location>
        <topology evidence="7">Peripheral membrane protein</topology>
    </subcellularLocation>
    <text evidence="7">During pexophagy, accumulates in the vacuolar membrane region, where the peroxisomes contact the vacuole.</text>
</comment>
<dbReference type="GO" id="GO:0034517">
    <property type="term" value="P:ribophagy"/>
    <property type="evidence" value="ECO:0007669"/>
    <property type="project" value="TreeGrafter"/>
</dbReference>
<evidence type="ECO:0000256" key="3">
    <source>
        <dbReference type="ARBA" id="ARBA00022448"/>
    </source>
</evidence>
<comment type="function">
    <text evidence="7">Involved in cytoplasm to vacuole transport (Cvt), pexophagy, mitophagy and nucleophagy. Recruits mitochondria for their selective degradation via autophagy (mitophagy) during starvation. Works as scaffold proteins that recruit ATG proteins to the pre-autophagosome (PAS), the site of vesicle/autophagosome formation. Required for the Cvt vesicles completion.</text>
</comment>
<gene>
    <name evidence="11" type="ORF">PUMCH_000809</name>
</gene>
<keyword evidence="7" id="KW-0926">Vacuole</keyword>
<keyword evidence="4 7" id="KW-0653">Protein transport</keyword>